<organism evidence="2 3">
    <name type="scientific">Mucuna pruriens</name>
    <name type="common">Velvet bean</name>
    <name type="synonym">Dolichos pruriens</name>
    <dbReference type="NCBI Taxonomy" id="157652"/>
    <lineage>
        <taxon>Eukaryota</taxon>
        <taxon>Viridiplantae</taxon>
        <taxon>Streptophyta</taxon>
        <taxon>Embryophyta</taxon>
        <taxon>Tracheophyta</taxon>
        <taxon>Spermatophyta</taxon>
        <taxon>Magnoliopsida</taxon>
        <taxon>eudicotyledons</taxon>
        <taxon>Gunneridae</taxon>
        <taxon>Pentapetalae</taxon>
        <taxon>rosids</taxon>
        <taxon>fabids</taxon>
        <taxon>Fabales</taxon>
        <taxon>Fabaceae</taxon>
        <taxon>Papilionoideae</taxon>
        <taxon>50 kb inversion clade</taxon>
        <taxon>NPAAA clade</taxon>
        <taxon>indigoferoid/millettioid clade</taxon>
        <taxon>Phaseoleae</taxon>
        <taxon>Mucuna</taxon>
    </lineage>
</organism>
<dbReference type="AlphaFoldDB" id="A0A371FLI5"/>
<dbReference type="InterPro" id="IPR012337">
    <property type="entry name" value="RNaseH-like_sf"/>
</dbReference>
<dbReference type="OrthoDB" id="1434039at2759"/>
<dbReference type="GO" id="GO:0003676">
    <property type="term" value="F:nucleic acid binding"/>
    <property type="evidence" value="ECO:0007669"/>
    <property type="project" value="InterPro"/>
</dbReference>
<dbReference type="PANTHER" id="PTHR37984:SF5">
    <property type="entry name" value="PROTEIN NYNRIN-LIKE"/>
    <property type="match status" value="1"/>
</dbReference>
<feature type="domain" description="Integrase catalytic" evidence="1">
    <location>
        <begin position="104"/>
        <end position="230"/>
    </location>
</feature>
<evidence type="ECO:0000313" key="3">
    <source>
        <dbReference type="Proteomes" id="UP000257109"/>
    </source>
</evidence>
<evidence type="ECO:0000313" key="2">
    <source>
        <dbReference type="EMBL" id="RDX79154.1"/>
    </source>
</evidence>
<dbReference type="Pfam" id="PF00665">
    <property type="entry name" value="rve"/>
    <property type="match status" value="1"/>
</dbReference>
<dbReference type="Gene3D" id="3.30.420.10">
    <property type="entry name" value="Ribonuclease H-like superfamily/Ribonuclease H"/>
    <property type="match status" value="1"/>
</dbReference>
<dbReference type="InterPro" id="IPR050951">
    <property type="entry name" value="Retrovirus_Pol_polyprotein"/>
</dbReference>
<dbReference type="PROSITE" id="PS50994">
    <property type="entry name" value="INTEGRASE"/>
    <property type="match status" value="1"/>
</dbReference>
<keyword evidence="3" id="KW-1185">Reference proteome</keyword>
<comment type="caution">
    <text evidence="2">The sequence shown here is derived from an EMBL/GenBank/DDBJ whole genome shotgun (WGS) entry which is preliminary data.</text>
</comment>
<reference evidence="2" key="1">
    <citation type="submission" date="2018-05" db="EMBL/GenBank/DDBJ databases">
        <title>Draft genome of Mucuna pruriens seed.</title>
        <authorList>
            <person name="Nnadi N.E."/>
            <person name="Vos R."/>
            <person name="Hasami M.H."/>
            <person name="Devisetty U.K."/>
            <person name="Aguiy J.C."/>
        </authorList>
    </citation>
    <scope>NUCLEOTIDE SEQUENCE [LARGE SCALE GENOMIC DNA]</scope>
    <source>
        <strain evidence="2">JCA_2017</strain>
    </source>
</reference>
<dbReference type="InterPro" id="IPR001584">
    <property type="entry name" value="Integrase_cat-core"/>
</dbReference>
<sequence length="230" mass="26608">MLLVQEFDIEIKDKKGAENSVAAHLSRIKRESDPMPIQVEFPNEQLLHLNKITPWFADICNFIVASQFPPEASRLYKEKLKSDAKYYIWDDPYLWRLCNDQVIHRCIPNSVIKSVLQFCHTTFGGGSFPVSNGYSYIFLAVDYVSQWVEAIATKTNDAKVVVDFLKFNIFYRFGVSKALISDQGSHFCKRAMSSLIDKYRVLHQIGIAYHPRQMAKLKCLIGKSRKLYKR</sequence>
<evidence type="ECO:0000259" key="1">
    <source>
        <dbReference type="PROSITE" id="PS50994"/>
    </source>
</evidence>
<name>A0A371FLI5_MUCPR</name>
<accession>A0A371FLI5</accession>
<dbReference type="InterPro" id="IPR036397">
    <property type="entry name" value="RNaseH_sf"/>
</dbReference>
<feature type="non-terminal residue" evidence="2">
    <location>
        <position position="1"/>
    </location>
</feature>
<dbReference type="EMBL" id="QJKJ01008620">
    <property type="protein sequence ID" value="RDX79154.1"/>
    <property type="molecule type" value="Genomic_DNA"/>
</dbReference>
<proteinExistence type="predicted"/>
<dbReference type="SUPFAM" id="SSF53098">
    <property type="entry name" value="Ribonuclease H-like"/>
    <property type="match status" value="1"/>
</dbReference>
<protein>
    <submittedName>
        <fullName evidence="2">Gag-pol</fullName>
    </submittedName>
</protein>
<gene>
    <name evidence="2" type="primary">gag-pol</name>
    <name evidence="2" type="ORF">CR513_40450</name>
</gene>
<dbReference type="GO" id="GO:0015074">
    <property type="term" value="P:DNA integration"/>
    <property type="evidence" value="ECO:0007669"/>
    <property type="project" value="InterPro"/>
</dbReference>
<dbReference type="PANTHER" id="PTHR37984">
    <property type="entry name" value="PROTEIN CBG26694"/>
    <property type="match status" value="1"/>
</dbReference>
<dbReference type="Proteomes" id="UP000257109">
    <property type="component" value="Unassembled WGS sequence"/>
</dbReference>